<reference evidence="2 3" key="1">
    <citation type="submission" date="2017-08" db="EMBL/GenBank/DDBJ databases">
        <title>Infants hospitalized years apart are colonized by the same room-sourced microbial strains.</title>
        <authorList>
            <person name="Brooks B."/>
            <person name="Olm M.R."/>
            <person name="Firek B.A."/>
            <person name="Baker R."/>
            <person name="Thomas B.C."/>
            <person name="Morowitz M.J."/>
            <person name="Banfield J.F."/>
        </authorList>
    </citation>
    <scope>NUCLEOTIDE SEQUENCE [LARGE SCALE GENOMIC DNA]</scope>
    <source>
        <strain evidence="2">S2_012_000_R2_81</strain>
    </source>
</reference>
<gene>
    <name evidence="2" type="ORF">DI603_21045</name>
</gene>
<proteinExistence type="predicted"/>
<accession>A0A2W5D6S1</accession>
<comment type="caution">
    <text evidence="2">The sequence shown here is derived from an EMBL/GenBank/DDBJ whole genome shotgun (WGS) entry which is preliminary data.</text>
</comment>
<feature type="transmembrane region" description="Helical" evidence="1">
    <location>
        <begin position="43"/>
        <end position="60"/>
    </location>
</feature>
<dbReference type="EMBL" id="QFOD01000027">
    <property type="protein sequence ID" value="PZP27815.1"/>
    <property type="molecule type" value="Genomic_DNA"/>
</dbReference>
<protein>
    <recommendedName>
        <fullName evidence="4">Toxin CptA</fullName>
    </recommendedName>
</protein>
<organism evidence="2 3">
    <name type="scientific">Roseateles depolymerans</name>
    <dbReference type="NCBI Taxonomy" id="76731"/>
    <lineage>
        <taxon>Bacteria</taxon>
        <taxon>Pseudomonadati</taxon>
        <taxon>Pseudomonadota</taxon>
        <taxon>Betaproteobacteria</taxon>
        <taxon>Burkholderiales</taxon>
        <taxon>Sphaerotilaceae</taxon>
        <taxon>Roseateles</taxon>
    </lineage>
</organism>
<feature type="transmembrane region" description="Helical" evidence="1">
    <location>
        <begin position="20"/>
        <end position="37"/>
    </location>
</feature>
<evidence type="ECO:0008006" key="4">
    <source>
        <dbReference type="Google" id="ProtNLM"/>
    </source>
</evidence>
<dbReference type="Proteomes" id="UP000249633">
    <property type="component" value="Unassembled WGS sequence"/>
</dbReference>
<name>A0A2W5D6S1_9BURK</name>
<evidence type="ECO:0000256" key="1">
    <source>
        <dbReference type="SAM" id="Phobius"/>
    </source>
</evidence>
<keyword evidence="1" id="KW-0812">Transmembrane</keyword>
<keyword evidence="1" id="KW-0472">Membrane</keyword>
<dbReference type="AlphaFoldDB" id="A0A2W5D6S1"/>
<keyword evidence="1" id="KW-1133">Transmembrane helix</keyword>
<dbReference type="PROSITE" id="PS51257">
    <property type="entry name" value="PROKAR_LIPOPROTEIN"/>
    <property type="match status" value="1"/>
</dbReference>
<sequence>MRAAPPLRLQVCADRRVQGLVTGLALLACAVLLLAIGQHLPQIWPAVLLLPVVAVMAWRLSVALPRRLRWDGQAWWLATPPAFQGEQQVSLDVVIDLDRWMLLRARSSQPRSTLYLPLAQDHHLETWGALRATLFAAGGGARR</sequence>
<evidence type="ECO:0000313" key="2">
    <source>
        <dbReference type="EMBL" id="PZP27815.1"/>
    </source>
</evidence>
<evidence type="ECO:0000313" key="3">
    <source>
        <dbReference type="Proteomes" id="UP000249633"/>
    </source>
</evidence>